<keyword evidence="2" id="KW-1185">Reference proteome</keyword>
<protein>
    <submittedName>
        <fullName evidence="1">Uncharacterized protein</fullName>
    </submittedName>
</protein>
<dbReference type="SUPFAM" id="SSF82199">
    <property type="entry name" value="SET domain"/>
    <property type="match status" value="1"/>
</dbReference>
<dbReference type="Gene3D" id="2.170.270.10">
    <property type="entry name" value="SET domain"/>
    <property type="match status" value="1"/>
</dbReference>
<proteinExistence type="predicted"/>
<dbReference type="Proteomes" id="UP000594261">
    <property type="component" value="Chromosome 7"/>
</dbReference>
<reference evidence="1" key="2">
    <citation type="submission" date="2021-01" db="UniProtKB">
        <authorList>
            <consortium name="EnsemblPlants"/>
        </authorList>
    </citation>
    <scope>IDENTIFICATION</scope>
</reference>
<reference evidence="1 2" key="1">
    <citation type="journal article" date="2016" name="G3 (Bethesda)">
        <title>First Draft Assembly and Annotation of the Genome of a California Endemic Oak Quercus lobata Nee (Fagaceae).</title>
        <authorList>
            <person name="Sork V.L."/>
            <person name="Fitz-Gibbon S.T."/>
            <person name="Puiu D."/>
            <person name="Crepeau M."/>
            <person name="Gugger P.F."/>
            <person name="Sherman R."/>
            <person name="Stevens K."/>
            <person name="Langley C.H."/>
            <person name="Pellegrini M."/>
            <person name="Salzberg S.L."/>
        </authorList>
    </citation>
    <scope>NUCLEOTIDE SEQUENCE [LARGE SCALE GENOMIC DNA]</scope>
    <source>
        <strain evidence="1 2">cv. SW786</strain>
    </source>
</reference>
<dbReference type="InterPro" id="IPR046341">
    <property type="entry name" value="SET_dom_sf"/>
</dbReference>
<dbReference type="PANTHER" id="PTHR12197:SF298">
    <property type="entry name" value="HISTONE-LYSINE N-METHYLTRANSFERASE ATXR4"/>
    <property type="match status" value="1"/>
</dbReference>
<dbReference type="Gramene" id="QL07p025438:mrna">
    <property type="protein sequence ID" value="QL07p025438:mrna"/>
    <property type="gene ID" value="QL07p025438"/>
</dbReference>
<dbReference type="InterPro" id="IPR050869">
    <property type="entry name" value="H3K4_H4K5_MeTrfase"/>
</dbReference>
<dbReference type="PANTHER" id="PTHR12197">
    <property type="entry name" value="HISTONE-LYSINE N-METHYLTRANSFERASE SMYD"/>
    <property type="match status" value="1"/>
</dbReference>
<sequence length="191" mass="21346">MSTSALARTSRWVSRSKTLLHFQTKLILTSFSTDTGTADKDNDPGRPGPPPIRVLLTESAGRGVFATRRIGAGELIHTAKPVVAHPSLSKIHSVCYFCLRNLKTTCQSQTQAVQFCNEECEEQSKAFYDIEKRANWSAYDDYCRMIISNDVPVVLLSFSGLQCHSTRFEIPTSRETVSMYGNIRICSCRQS</sequence>
<dbReference type="InParanoid" id="A0A7N2M389"/>
<accession>A0A7N2M389</accession>
<dbReference type="EnsemblPlants" id="QL07p025438:mrna">
    <property type="protein sequence ID" value="QL07p025438:mrna"/>
    <property type="gene ID" value="QL07p025438"/>
</dbReference>
<organism evidence="1 2">
    <name type="scientific">Quercus lobata</name>
    <name type="common">Valley oak</name>
    <dbReference type="NCBI Taxonomy" id="97700"/>
    <lineage>
        <taxon>Eukaryota</taxon>
        <taxon>Viridiplantae</taxon>
        <taxon>Streptophyta</taxon>
        <taxon>Embryophyta</taxon>
        <taxon>Tracheophyta</taxon>
        <taxon>Spermatophyta</taxon>
        <taxon>Magnoliopsida</taxon>
        <taxon>eudicotyledons</taxon>
        <taxon>Gunneridae</taxon>
        <taxon>Pentapetalae</taxon>
        <taxon>rosids</taxon>
        <taxon>fabids</taxon>
        <taxon>Fagales</taxon>
        <taxon>Fagaceae</taxon>
        <taxon>Quercus</taxon>
    </lineage>
</organism>
<dbReference type="GO" id="GO:0005634">
    <property type="term" value="C:nucleus"/>
    <property type="evidence" value="ECO:0007669"/>
    <property type="project" value="TreeGrafter"/>
</dbReference>
<name>A0A7N2M389_QUELO</name>
<dbReference type="EMBL" id="LRBV02000007">
    <property type="status" value="NOT_ANNOTATED_CDS"/>
    <property type="molecule type" value="Genomic_DNA"/>
</dbReference>
<evidence type="ECO:0000313" key="2">
    <source>
        <dbReference type="Proteomes" id="UP000594261"/>
    </source>
</evidence>
<dbReference type="AlphaFoldDB" id="A0A7N2M389"/>
<evidence type="ECO:0000313" key="1">
    <source>
        <dbReference type="EnsemblPlants" id="QL07p025438:mrna"/>
    </source>
</evidence>